<feature type="binding site" evidence="8">
    <location>
        <position position="251"/>
    </location>
    <ligand>
        <name>Mg(2+)</name>
        <dbReference type="ChEBI" id="CHEBI:18420"/>
    </ligand>
</feature>
<name>A0A1F5H3G3_9BACT</name>
<dbReference type="GO" id="GO:0008360">
    <property type="term" value="P:regulation of cell shape"/>
    <property type="evidence" value="ECO:0007669"/>
    <property type="project" value="UniProtKB-KW"/>
</dbReference>
<feature type="transmembrane region" description="Helical" evidence="7">
    <location>
        <begin position="61"/>
        <end position="87"/>
    </location>
</feature>
<organism evidence="9 10">
    <name type="scientific">Candidatus Curtissbacteria bacterium RIFCSPLOWO2_01_FULL_42_50</name>
    <dbReference type="NCBI Taxonomy" id="1797730"/>
    <lineage>
        <taxon>Bacteria</taxon>
        <taxon>Candidatus Curtissiibacteriota</taxon>
    </lineage>
</organism>
<keyword evidence="7" id="KW-0573">Peptidoglycan synthesis</keyword>
<comment type="similarity">
    <text evidence="2 7">Belongs to the glycosyltransferase 4 family. MraY subfamily.</text>
</comment>
<feature type="transmembrane region" description="Helical" evidence="7">
    <location>
        <begin position="136"/>
        <end position="153"/>
    </location>
</feature>
<keyword evidence="5 7" id="KW-1133">Transmembrane helix</keyword>
<dbReference type="GO" id="GO:0051301">
    <property type="term" value="P:cell division"/>
    <property type="evidence" value="ECO:0007669"/>
    <property type="project" value="UniProtKB-KW"/>
</dbReference>
<dbReference type="EMBL" id="MFBT01000034">
    <property type="protein sequence ID" value="OGD98584.1"/>
    <property type="molecule type" value="Genomic_DNA"/>
</dbReference>
<dbReference type="GO" id="GO:0071555">
    <property type="term" value="P:cell wall organization"/>
    <property type="evidence" value="ECO:0007669"/>
    <property type="project" value="UniProtKB-KW"/>
</dbReference>
<feature type="transmembrane region" description="Helical" evidence="7">
    <location>
        <begin position="6"/>
        <end position="27"/>
    </location>
</feature>
<evidence type="ECO:0000313" key="9">
    <source>
        <dbReference type="EMBL" id="OGD98584.1"/>
    </source>
</evidence>
<evidence type="ECO:0000256" key="1">
    <source>
        <dbReference type="ARBA" id="ARBA00004141"/>
    </source>
</evidence>
<keyword evidence="7" id="KW-1003">Cell membrane</keyword>
<feature type="transmembrane region" description="Helical" evidence="7">
    <location>
        <begin position="274"/>
        <end position="293"/>
    </location>
</feature>
<dbReference type="InterPro" id="IPR018480">
    <property type="entry name" value="PNAcMuramoyl-5peptid_Trfase_CS"/>
</dbReference>
<keyword evidence="7 8" id="KW-0479">Metal-binding</keyword>
<keyword evidence="7" id="KW-0133">Cell shape</keyword>
<comment type="caution">
    <text evidence="9">The sequence shown here is derived from an EMBL/GenBank/DDBJ whole genome shotgun (WGS) entry which is preliminary data.</text>
</comment>
<dbReference type="EC" id="2.7.8.13" evidence="7"/>
<sequence>MVQIIGLILLAFFVISVLLVPFINILYRIKFQRQRQKTRDIFEILTPIFDRLHAHKIGTPLGGGALIIFVVTVLYLLIINLAPFFGIGQTSVYSHKKEVTILLFTFLSYGLLGMYDDLRKTFGFKKTNFWGLRFRWKFLIQWILAFAIAWFLYKQLGIDIVNIRFFDVLNLGVFYIPFAAFVIVSFANAVNISDGLDGLAAGLLTISLMAFLVMSRSILDTTLSTFLGLLIGALIAFLYFNIWPARIWLGDVGALSFGATLAVCGLLLGKPIALAVIGGVFIVEISSSLLQILSKKIRSKKLFEVAPIHLWLQAKGWEEPKIVFRFWLAQIMFAFLGLWLSFF</sequence>
<dbReference type="GO" id="GO:0051992">
    <property type="term" value="F:UDP-N-acetylmuramoyl-L-alanyl-D-glutamyl-meso-2,6-diaminopimelyl-D-alanyl-D-alanine:undecaprenyl-phosphate transferase activity"/>
    <property type="evidence" value="ECO:0007669"/>
    <property type="project" value="RHEA"/>
</dbReference>
<proteinExistence type="inferred from homology"/>
<evidence type="ECO:0000256" key="5">
    <source>
        <dbReference type="ARBA" id="ARBA00022989"/>
    </source>
</evidence>
<feature type="transmembrane region" description="Helical" evidence="7">
    <location>
        <begin position="198"/>
        <end position="215"/>
    </location>
</feature>
<reference evidence="9 10" key="1">
    <citation type="journal article" date="2016" name="Nat. Commun.">
        <title>Thousands of microbial genomes shed light on interconnected biogeochemical processes in an aquifer system.</title>
        <authorList>
            <person name="Anantharaman K."/>
            <person name="Brown C.T."/>
            <person name="Hug L.A."/>
            <person name="Sharon I."/>
            <person name="Castelle C.J."/>
            <person name="Probst A.J."/>
            <person name="Thomas B.C."/>
            <person name="Singh A."/>
            <person name="Wilkins M.J."/>
            <person name="Karaoz U."/>
            <person name="Brodie E.L."/>
            <person name="Williams K.H."/>
            <person name="Hubbard S.S."/>
            <person name="Banfield J.F."/>
        </authorList>
    </citation>
    <scope>NUCLEOTIDE SEQUENCE [LARGE SCALE GENOMIC DNA]</scope>
</reference>
<evidence type="ECO:0000256" key="2">
    <source>
        <dbReference type="ARBA" id="ARBA00005583"/>
    </source>
</evidence>
<dbReference type="GO" id="GO:0009252">
    <property type="term" value="P:peptidoglycan biosynthetic process"/>
    <property type="evidence" value="ECO:0007669"/>
    <property type="project" value="UniProtKB-UniRule"/>
</dbReference>
<dbReference type="PANTHER" id="PTHR22926">
    <property type="entry name" value="PHOSPHO-N-ACETYLMURAMOYL-PENTAPEPTIDE-TRANSFERASE"/>
    <property type="match status" value="1"/>
</dbReference>
<dbReference type="AlphaFoldDB" id="A0A1F5H3G3"/>
<feature type="transmembrane region" description="Helical" evidence="7">
    <location>
        <begin position="99"/>
        <end position="115"/>
    </location>
</feature>
<evidence type="ECO:0000256" key="8">
    <source>
        <dbReference type="PIRSR" id="PIRSR600715-1"/>
    </source>
</evidence>
<keyword evidence="6 7" id="KW-0472">Membrane</keyword>
<keyword evidence="4 7" id="KW-0812">Transmembrane</keyword>
<dbReference type="PANTHER" id="PTHR22926:SF5">
    <property type="entry name" value="PHOSPHO-N-ACETYLMURAMOYL-PENTAPEPTIDE-TRANSFERASE HOMOLOG"/>
    <property type="match status" value="1"/>
</dbReference>
<keyword evidence="7 8" id="KW-0460">Magnesium</keyword>
<feature type="transmembrane region" description="Helical" evidence="7">
    <location>
        <begin position="247"/>
        <end position="268"/>
    </location>
</feature>
<evidence type="ECO:0000256" key="4">
    <source>
        <dbReference type="ARBA" id="ARBA00022692"/>
    </source>
</evidence>
<dbReference type="GO" id="GO:0046872">
    <property type="term" value="F:metal ion binding"/>
    <property type="evidence" value="ECO:0007669"/>
    <property type="project" value="UniProtKB-KW"/>
</dbReference>
<feature type="binding site" evidence="8">
    <location>
        <position position="191"/>
    </location>
    <ligand>
        <name>Mg(2+)</name>
        <dbReference type="ChEBI" id="CHEBI:18420"/>
    </ligand>
</feature>
<comment type="pathway">
    <text evidence="7">Cell wall biogenesis; peptidoglycan biosynthesis.</text>
</comment>
<dbReference type="GO" id="GO:0005886">
    <property type="term" value="C:plasma membrane"/>
    <property type="evidence" value="ECO:0007669"/>
    <property type="project" value="UniProtKB-SubCell"/>
</dbReference>
<evidence type="ECO:0000256" key="3">
    <source>
        <dbReference type="ARBA" id="ARBA00022679"/>
    </source>
</evidence>
<comment type="subcellular location">
    <subcellularLocation>
        <location evidence="7">Cell membrane</location>
        <topology evidence="7">Multi-pass membrane protein</topology>
    </subcellularLocation>
    <subcellularLocation>
        <location evidence="1">Membrane</location>
        <topology evidence="1">Multi-pass membrane protein</topology>
    </subcellularLocation>
</comment>
<dbReference type="InterPro" id="IPR000715">
    <property type="entry name" value="Glycosyl_transferase_4"/>
</dbReference>
<feature type="transmembrane region" description="Helical" evidence="7">
    <location>
        <begin position="221"/>
        <end position="240"/>
    </location>
</feature>
<keyword evidence="3 7" id="KW-0808">Transferase</keyword>
<evidence type="ECO:0000256" key="7">
    <source>
        <dbReference type="HAMAP-Rule" id="MF_00038"/>
    </source>
</evidence>
<comment type="cofactor">
    <cofactor evidence="7 8">
        <name>Mg(2+)</name>
        <dbReference type="ChEBI" id="CHEBI:18420"/>
    </cofactor>
</comment>
<keyword evidence="7" id="KW-0131">Cell cycle</keyword>
<dbReference type="InterPro" id="IPR003524">
    <property type="entry name" value="PNAcMuramoyl-5peptid_Trfase"/>
</dbReference>
<keyword evidence="7" id="KW-0961">Cell wall biogenesis/degradation</keyword>
<comment type="function">
    <text evidence="7">Catalyzes the initial step of the lipid cycle reactions in the biosynthesis of the cell wall peptidoglycan: transfers peptidoglycan precursor phospho-MurNAc-pentapeptide from UDP-MurNAc-pentapeptide onto the lipid carrier undecaprenyl phosphate, yielding undecaprenyl-pyrophosphoryl-MurNAc-pentapeptide, known as lipid I.</text>
</comment>
<comment type="catalytic activity">
    <reaction evidence="7">
        <text>UDP-N-acetyl-alpha-D-muramoyl-L-alanyl-gamma-D-glutamyl-meso-2,6-diaminopimeloyl-D-alanyl-D-alanine + di-trans,octa-cis-undecaprenyl phosphate = di-trans,octa-cis-undecaprenyl diphospho-N-acetyl-alpha-D-muramoyl-L-alanyl-D-glutamyl-meso-2,6-diaminopimeloyl-D-alanyl-D-alanine + UMP</text>
        <dbReference type="Rhea" id="RHEA:28386"/>
        <dbReference type="ChEBI" id="CHEBI:57865"/>
        <dbReference type="ChEBI" id="CHEBI:60392"/>
        <dbReference type="ChEBI" id="CHEBI:61386"/>
        <dbReference type="ChEBI" id="CHEBI:61387"/>
        <dbReference type="EC" id="2.7.8.13"/>
    </reaction>
</comment>
<protein>
    <recommendedName>
        <fullName evidence="7">Phospho-N-acetylmuramoyl-pentapeptide-transferase</fullName>
        <ecNumber evidence="7">2.7.8.13</ecNumber>
    </recommendedName>
    <alternativeName>
        <fullName evidence="7">UDP-MurNAc-pentapeptide phosphotransferase</fullName>
    </alternativeName>
</protein>
<dbReference type="Proteomes" id="UP000177039">
    <property type="component" value="Unassembled WGS sequence"/>
</dbReference>
<accession>A0A1F5H3G3</accession>
<feature type="transmembrane region" description="Helical" evidence="7">
    <location>
        <begin position="322"/>
        <end position="342"/>
    </location>
</feature>
<evidence type="ECO:0000256" key="6">
    <source>
        <dbReference type="ARBA" id="ARBA00023136"/>
    </source>
</evidence>
<dbReference type="PROSITE" id="PS01348">
    <property type="entry name" value="MRAY_2"/>
    <property type="match status" value="1"/>
</dbReference>
<dbReference type="GO" id="GO:0008963">
    <property type="term" value="F:phospho-N-acetylmuramoyl-pentapeptide-transferase activity"/>
    <property type="evidence" value="ECO:0007669"/>
    <property type="project" value="UniProtKB-UniRule"/>
</dbReference>
<dbReference type="CDD" id="cd06852">
    <property type="entry name" value="GT_MraY"/>
    <property type="match status" value="1"/>
</dbReference>
<dbReference type="UniPathway" id="UPA00219"/>
<dbReference type="Pfam" id="PF00953">
    <property type="entry name" value="Glycos_transf_4"/>
    <property type="match status" value="1"/>
</dbReference>
<keyword evidence="7" id="KW-0132">Cell division</keyword>
<gene>
    <name evidence="7" type="primary">mraY</name>
    <name evidence="9" type="ORF">A3B54_05375</name>
</gene>
<feature type="transmembrane region" description="Helical" evidence="7">
    <location>
        <begin position="173"/>
        <end position="191"/>
    </location>
</feature>
<evidence type="ECO:0000313" key="10">
    <source>
        <dbReference type="Proteomes" id="UP000177039"/>
    </source>
</evidence>
<dbReference type="HAMAP" id="MF_00038">
    <property type="entry name" value="MraY"/>
    <property type="match status" value="1"/>
</dbReference>